<dbReference type="Gene3D" id="3.40.50.300">
    <property type="entry name" value="P-loop containing nucleotide triphosphate hydrolases"/>
    <property type="match status" value="2"/>
</dbReference>
<dbReference type="InterPro" id="IPR055206">
    <property type="entry name" value="DEXQc_SUV3"/>
</dbReference>
<gene>
    <name evidence="7" type="ORF">CKO21_06705</name>
</gene>
<dbReference type="GO" id="GO:0016787">
    <property type="term" value="F:hydrolase activity"/>
    <property type="evidence" value="ECO:0007669"/>
    <property type="project" value="UniProtKB-KW"/>
</dbReference>
<feature type="compositionally biased region" description="Basic and acidic residues" evidence="5">
    <location>
        <begin position="968"/>
        <end position="986"/>
    </location>
</feature>
<evidence type="ECO:0000256" key="5">
    <source>
        <dbReference type="SAM" id="MobiDB-lite"/>
    </source>
</evidence>
<reference evidence="7" key="1">
    <citation type="submission" date="2017-08" db="EMBL/GenBank/DDBJ databases">
        <authorList>
            <person name="Imhoff J.F."/>
            <person name="Rahn T."/>
            <person name="Kuenzel S."/>
            <person name="Neulinger S.C."/>
        </authorList>
    </citation>
    <scope>NUCLEOTIDE SEQUENCE</scope>
    <source>
        <strain evidence="7">DSM 9154</strain>
    </source>
</reference>
<dbReference type="Proteomes" id="UP000778970">
    <property type="component" value="Unassembled WGS sequence"/>
</dbReference>
<dbReference type="SUPFAM" id="SSF52540">
    <property type="entry name" value="P-loop containing nucleoside triphosphate hydrolases"/>
    <property type="match status" value="2"/>
</dbReference>
<organism evidence="7 8">
    <name type="scientific">Rhodovibrio salinarum</name>
    <dbReference type="NCBI Taxonomy" id="1087"/>
    <lineage>
        <taxon>Bacteria</taxon>
        <taxon>Pseudomonadati</taxon>
        <taxon>Pseudomonadota</taxon>
        <taxon>Alphaproteobacteria</taxon>
        <taxon>Rhodospirillales</taxon>
        <taxon>Rhodovibrionaceae</taxon>
        <taxon>Rhodovibrio</taxon>
    </lineage>
</organism>
<dbReference type="GO" id="GO:0005524">
    <property type="term" value="F:ATP binding"/>
    <property type="evidence" value="ECO:0007669"/>
    <property type="project" value="UniProtKB-KW"/>
</dbReference>
<dbReference type="Pfam" id="PF22527">
    <property type="entry name" value="DEXQc_Suv3"/>
    <property type="match status" value="1"/>
</dbReference>
<dbReference type="PANTHER" id="PTHR12131:SF1">
    <property type="entry name" value="ATP-DEPENDENT RNA HELICASE SUPV3L1, MITOCHONDRIAL-RELATED"/>
    <property type="match status" value="1"/>
</dbReference>
<dbReference type="SMART" id="SM00490">
    <property type="entry name" value="HELICc"/>
    <property type="match status" value="1"/>
</dbReference>
<dbReference type="InterPro" id="IPR050699">
    <property type="entry name" value="RNA-DNA_Helicase"/>
</dbReference>
<feature type="compositionally biased region" description="Low complexity" evidence="5">
    <location>
        <begin position="866"/>
        <end position="877"/>
    </location>
</feature>
<dbReference type="PANTHER" id="PTHR12131">
    <property type="entry name" value="ATP-DEPENDENT RNA AND DNA HELICASE"/>
    <property type="match status" value="1"/>
</dbReference>
<name>A0A934QHL0_9PROT</name>
<feature type="compositionally biased region" description="Polar residues" evidence="5">
    <location>
        <begin position="914"/>
        <end position="934"/>
    </location>
</feature>
<feature type="compositionally biased region" description="Basic residues" evidence="5">
    <location>
        <begin position="854"/>
        <end position="865"/>
    </location>
</feature>
<comment type="caution">
    <text evidence="7">The sequence shown here is derived from an EMBL/GenBank/DDBJ whole genome shotgun (WGS) entry which is preliminary data.</text>
</comment>
<dbReference type="RefSeq" id="WP_037255531.1">
    <property type="nucleotide sequence ID" value="NZ_NRRE01000020.1"/>
</dbReference>
<accession>A0A934QHL0</accession>
<reference evidence="7" key="2">
    <citation type="journal article" date="2020" name="Microorganisms">
        <title>Osmotic Adaptation and Compatible Solute Biosynthesis of Phototrophic Bacteria as Revealed from Genome Analyses.</title>
        <authorList>
            <person name="Imhoff J.F."/>
            <person name="Rahn T."/>
            <person name="Kunzel S."/>
            <person name="Keller A."/>
            <person name="Neulinger S.C."/>
        </authorList>
    </citation>
    <scope>NUCLEOTIDE SEQUENCE</scope>
    <source>
        <strain evidence="7">DSM 9154</strain>
    </source>
</reference>
<dbReference type="InterPro" id="IPR027417">
    <property type="entry name" value="P-loop_NTPase"/>
</dbReference>
<dbReference type="InterPro" id="IPR001650">
    <property type="entry name" value="Helicase_C-like"/>
</dbReference>
<feature type="compositionally biased region" description="Basic residues" evidence="5">
    <location>
        <begin position="893"/>
        <end position="902"/>
    </location>
</feature>
<evidence type="ECO:0000256" key="4">
    <source>
        <dbReference type="ARBA" id="ARBA00022840"/>
    </source>
</evidence>
<feature type="region of interest" description="Disordered" evidence="5">
    <location>
        <begin position="806"/>
        <end position="986"/>
    </location>
</feature>
<evidence type="ECO:0000256" key="2">
    <source>
        <dbReference type="ARBA" id="ARBA00022801"/>
    </source>
</evidence>
<feature type="compositionally biased region" description="Basic residues" evidence="5">
    <location>
        <begin position="943"/>
        <end position="953"/>
    </location>
</feature>
<evidence type="ECO:0000256" key="3">
    <source>
        <dbReference type="ARBA" id="ARBA00022806"/>
    </source>
</evidence>
<keyword evidence="4" id="KW-0067">ATP-binding</keyword>
<keyword evidence="2" id="KW-0378">Hydrolase</keyword>
<dbReference type="PROSITE" id="PS51194">
    <property type="entry name" value="HELICASE_CTER"/>
    <property type="match status" value="1"/>
</dbReference>
<protein>
    <recommendedName>
        <fullName evidence="6">Helicase C-terminal domain-containing protein</fullName>
    </recommendedName>
</protein>
<sequence length="986" mass="108634">MLTHTPRPDAGPGTVKAVLGPTNTGKTHLAIERMLGHTSGMIGFPLRLLARENYDKVVQKKGRGQVALVTGEEKILPPNPRYFLCTVESMPVDRPVEFLGVDEIQLCADPERGHVFTDRLLHARGLSETMFMGSDTMRAMIRELVPRAEISARPRLSVLSYSGARKLTKLPARSAVVAFSASDVYATAELMRRNRGGTAVVLGALSPRTRNAQVQMFEEGEVDYLVATDAIGMGLNLNLDHVAFARLNKFDGRMPRPLTAPEVGQIAGRAGRHMSDGTFGTTNNIGEIDPEIVEAVEHHAFEPIQSLCWRNRELDFKSPQALIKSLEAAPPSDALTRARDAEDYNVLCQLARDPEIADMAGNQGAVRLLWEVCQIPDFRKVLSDQHTRLLAQIYRYLMRPDGALPEDWVAKQLDQLDKTEGDIDTLVQRIAYVRTWTYITHRGDWLHDSAHWQARARQIEDSLSDALHDTLTNRFVDRRSATLMKRLKDGSDLIGAVRRGGEVLVEGEYVGRLHGLTFELDAEAKGEDKRPLQAAARRALSTEIPRRIKQLESDNDGAIALTEDGHLTWRGEVVGRLEAGETALKPKVVAVDSDFLDSAQRERVRKRLADWFDRHRRNKLDQLFTLADAELPARARGLAFQLVEALGVVDRAEVATHVRELTKEERKQLSQLGVRIGRQSLWLPALLHPRALKMKALLTSLYRGQPLDTLPTSRAAVIRPGTQLDDAACRALGYRRIEPPRRGRSRARTQEAAVAVRVDALERLAGALHKLNPSGPFTPVGALAQILDDDRAALELALPLLDYHPYGRDGAAPAFRPKGKPKGEQRKPAARRQPAAGPSEDPATATESVAQAPAKKRRPRRRKAKTPAANAASAEAPQQTGPDGNAAAEAKPAKKRRRRKPKTASGQPVAAQSEAVNTTAEPQSAQANQATTGSGKPDQRPPHQAKRTGRKPGKQPAQGPNKNKQRSAKVDPNHPFAKLKDITFAK</sequence>
<dbReference type="GO" id="GO:0004386">
    <property type="term" value="F:helicase activity"/>
    <property type="evidence" value="ECO:0007669"/>
    <property type="project" value="UniProtKB-KW"/>
</dbReference>
<evidence type="ECO:0000313" key="7">
    <source>
        <dbReference type="EMBL" id="MBK1696933.1"/>
    </source>
</evidence>
<feature type="domain" description="Helicase C-terminal" evidence="6">
    <location>
        <begin position="162"/>
        <end position="308"/>
    </location>
</feature>
<proteinExistence type="predicted"/>
<evidence type="ECO:0000256" key="1">
    <source>
        <dbReference type="ARBA" id="ARBA00022741"/>
    </source>
</evidence>
<dbReference type="EMBL" id="NRRE01000020">
    <property type="protein sequence ID" value="MBK1696933.1"/>
    <property type="molecule type" value="Genomic_DNA"/>
</dbReference>
<feature type="region of interest" description="Disordered" evidence="5">
    <location>
        <begin position="1"/>
        <end position="21"/>
    </location>
</feature>
<keyword evidence="8" id="KW-1185">Reference proteome</keyword>
<keyword evidence="3" id="KW-0347">Helicase</keyword>
<keyword evidence="1" id="KW-0547">Nucleotide-binding</keyword>
<dbReference type="Pfam" id="PF00271">
    <property type="entry name" value="Helicase_C"/>
    <property type="match status" value="1"/>
</dbReference>
<dbReference type="AlphaFoldDB" id="A0A934QHL0"/>
<evidence type="ECO:0000313" key="8">
    <source>
        <dbReference type="Proteomes" id="UP000778970"/>
    </source>
</evidence>
<evidence type="ECO:0000259" key="6">
    <source>
        <dbReference type="PROSITE" id="PS51194"/>
    </source>
</evidence>